<keyword evidence="3" id="KW-0378">Hydrolase</keyword>
<accession>A0A0M3AMN7</accession>
<dbReference type="PROSITE" id="PS00690">
    <property type="entry name" value="DEAH_ATP_HELICASE"/>
    <property type="match status" value="1"/>
</dbReference>
<dbReference type="NCBIfam" id="TIGR01970">
    <property type="entry name" value="DEAH_box_HrpB"/>
    <property type="match status" value="1"/>
</dbReference>
<dbReference type="Proteomes" id="UP000033874">
    <property type="component" value="Unassembled WGS sequence"/>
</dbReference>
<dbReference type="SMART" id="SM00847">
    <property type="entry name" value="HA2"/>
    <property type="match status" value="1"/>
</dbReference>
<dbReference type="GO" id="GO:0003676">
    <property type="term" value="F:nucleic acid binding"/>
    <property type="evidence" value="ECO:0007669"/>
    <property type="project" value="InterPro"/>
</dbReference>
<dbReference type="PATRIC" id="fig|56193.3.peg.3480"/>
<feature type="domain" description="Helicase C-terminal" evidence="8">
    <location>
        <begin position="207"/>
        <end position="370"/>
    </location>
</feature>
<keyword evidence="5" id="KW-0067">ATP-binding</keyword>
<keyword evidence="2" id="KW-0547">Nucleotide-binding</keyword>
<dbReference type="SMART" id="SM00487">
    <property type="entry name" value="DEXDc"/>
    <property type="match status" value="1"/>
</dbReference>
<dbReference type="EC" id="3.6.4.13" evidence="1"/>
<dbReference type="CDD" id="cd18791">
    <property type="entry name" value="SF2_C_RHA"/>
    <property type="match status" value="1"/>
</dbReference>
<dbReference type="GO" id="GO:0016787">
    <property type="term" value="F:hydrolase activity"/>
    <property type="evidence" value="ECO:0007669"/>
    <property type="project" value="UniProtKB-KW"/>
</dbReference>
<comment type="caution">
    <text evidence="9">The sequence shown here is derived from an EMBL/GenBank/DDBJ whole genome shotgun (WGS) entry which is preliminary data.</text>
</comment>
<evidence type="ECO:0000256" key="6">
    <source>
        <dbReference type="SAM" id="MobiDB-lite"/>
    </source>
</evidence>
<keyword evidence="10" id="KW-1185">Reference proteome</keyword>
<organism evidence="9 10">
    <name type="scientific">Sphingobium chungbukense</name>
    <dbReference type="NCBI Taxonomy" id="56193"/>
    <lineage>
        <taxon>Bacteria</taxon>
        <taxon>Pseudomonadati</taxon>
        <taxon>Pseudomonadota</taxon>
        <taxon>Alphaproteobacteria</taxon>
        <taxon>Sphingomonadales</taxon>
        <taxon>Sphingomonadaceae</taxon>
        <taxon>Sphingobium</taxon>
    </lineage>
</organism>
<dbReference type="InterPro" id="IPR048333">
    <property type="entry name" value="HA2_WH"/>
</dbReference>
<dbReference type="InterPro" id="IPR013689">
    <property type="entry name" value="RNA_helicase_ATP-dep_HrpB_C"/>
</dbReference>
<dbReference type="InterPro" id="IPR011545">
    <property type="entry name" value="DEAD/DEAH_box_helicase_dom"/>
</dbReference>
<dbReference type="Pfam" id="PF00271">
    <property type="entry name" value="Helicase_C"/>
    <property type="match status" value="1"/>
</dbReference>
<evidence type="ECO:0000259" key="8">
    <source>
        <dbReference type="PROSITE" id="PS51194"/>
    </source>
</evidence>
<dbReference type="InterPro" id="IPR010225">
    <property type="entry name" value="HrpB"/>
</dbReference>
<proteinExistence type="predicted"/>
<dbReference type="AlphaFoldDB" id="A0A0M3AMN7"/>
<dbReference type="PROSITE" id="PS51192">
    <property type="entry name" value="HELICASE_ATP_BIND_1"/>
    <property type="match status" value="1"/>
</dbReference>
<evidence type="ECO:0000256" key="5">
    <source>
        <dbReference type="ARBA" id="ARBA00022840"/>
    </source>
</evidence>
<dbReference type="RefSeq" id="WP_046764708.1">
    <property type="nucleotide sequence ID" value="NZ_LBIC01000007.1"/>
</dbReference>
<dbReference type="SMART" id="SM00490">
    <property type="entry name" value="HELICc"/>
    <property type="match status" value="1"/>
</dbReference>
<dbReference type="Pfam" id="PF08482">
    <property type="entry name" value="HrpB_C"/>
    <property type="match status" value="1"/>
</dbReference>
<name>A0A0M3AMN7_9SPHN</name>
<evidence type="ECO:0000256" key="1">
    <source>
        <dbReference type="ARBA" id="ARBA00012552"/>
    </source>
</evidence>
<dbReference type="PANTHER" id="PTHR43519">
    <property type="entry name" value="ATP-DEPENDENT RNA HELICASE HRPB"/>
    <property type="match status" value="1"/>
</dbReference>
<dbReference type="PROSITE" id="PS51194">
    <property type="entry name" value="HELICASE_CTER"/>
    <property type="match status" value="1"/>
</dbReference>
<sequence length="817" mass="87488">MTALPIPLPIHAVLPDLLAALRERSNAVLVAPPGAGKTTVVAPALLHEPWCTGQILLLSPRRLAARAAAERIAELMGEDVGGTVGYATRMDTKASGATRLLVLTEGIFVRRIQDDPELSGVSAVLFDEVHERSLDSDFGLALALDAQGALRPDLRIIPMSATLDGARFAALLDGAPVVESEGRIQPLELRHVGRAAEKRIEDEMAATIRRALGEEAEGDLLAFLPGVAEIERTAERLEDAAVEVHKLHGSLDPAAQRAAIRPSREGRRKVILATSIAETSLTIDGVRIVVDSGLARRPRYDRAAGVTRLVTERASQAAATQRAGRAARQRPGVAYRLWGAAATAGMPPFDPPEMLESDLSSLILDCALWGVNDPADLRWLDPPPAAAVAEARKRLTVLEALDADGRITAHGRALASLPLEPRIGHMLVGAGEMGLAQAAAEVAMLLGERGIGGQDTDLSQRRIRWRRESGKRADAARGLARRWSRLVKAGSPATATDHATGICLAIAFPDRLSKRRSADGADWASVGGRGFRLDPLSPLARETWLAVGEVQGTAAGARILSAAPISEAEVVALFGARISEHRTVRFRAANGGIEALRERRLGAVRLSSGSDDRPDPDAVAAALTEGIRQGGLDLLPWSDAARSLRMRAEFAGVTALSDAALMETLDEWLPPLLQGRRRLSDIDRSQLSGVLEGLIGWDGKQQIDRLAPPDFRSPAGSSHEIDYAAEGGPRVELRVQALFGLSEHPVVGSRRIPLVLSLTSPAGRPIQTTRDLPGFWSGSWSAVAKEMRGRYPRHPWPDDPAAASATLRTKRAERDFK</sequence>
<evidence type="ECO:0000313" key="10">
    <source>
        <dbReference type="Proteomes" id="UP000033874"/>
    </source>
</evidence>
<dbReference type="InterPro" id="IPR027417">
    <property type="entry name" value="P-loop_NTPase"/>
</dbReference>
<dbReference type="FunFam" id="3.40.50.300:FF:002125">
    <property type="entry name" value="ATP-dependent helicase HrpB"/>
    <property type="match status" value="1"/>
</dbReference>
<evidence type="ECO:0000256" key="4">
    <source>
        <dbReference type="ARBA" id="ARBA00022806"/>
    </source>
</evidence>
<evidence type="ECO:0000313" key="9">
    <source>
        <dbReference type="EMBL" id="KKW91193.1"/>
    </source>
</evidence>
<dbReference type="GO" id="GO:0003724">
    <property type="term" value="F:RNA helicase activity"/>
    <property type="evidence" value="ECO:0007669"/>
    <property type="project" value="UniProtKB-EC"/>
</dbReference>
<dbReference type="GO" id="GO:0005524">
    <property type="term" value="F:ATP binding"/>
    <property type="evidence" value="ECO:0007669"/>
    <property type="project" value="UniProtKB-KW"/>
</dbReference>
<dbReference type="InterPro" id="IPR001650">
    <property type="entry name" value="Helicase_C-like"/>
</dbReference>
<protein>
    <recommendedName>
        <fullName evidence="1">RNA helicase</fullName>
        <ecNumber evidence="1">3.6.4.13</ecNumber>
    </recommendedName>
</protein>
<gene>
    <name evidence="9" type="ORF">YP76_16615</name>
</gene>
<evidence type="ECO:0000256" key="2">
    <source>
        <dbReference type="ARBA" id="ARBA00022741"/>
    </source>
</evidence>
<dbReference type="InterPro" id="IPR007502">
    <property type="entry name" value="Helicase-assoc_dom"/>
</dbReference>
<dbReference type="EMBL" id="LBIC01000007">
    <property type="protein sequence ID" value="KKW91193.1"/>
    <property type="molecule type" value="Genomic_DNA"/>
</dbReference>
<dbReference type="Gene3D" id="3.40.50.300">
    <property type="entry name" value="P-loop containing nucleotide triphosphate hydrolases"/>
    <property type="match status" value="2"/>
</dbReference>
<dbReference type="CDD" id="cd17990">
    <property type="entry name" value="DEXHc_HrpB"/>
    <property type="match status" value="1"/>
</dbReference>
<dbReference type="Gene3D" id="1.20.120.1080">
    <property type="match status" value="1"/>
</dbReference>
<feature type="domain" description="Helicase ATP-binding" evidence="7">
    <location>
        <begin position="18"/>
        <end position="181"/>
    </location>
</feature>
<dbReference type="InterPro" id="IPR014001">
    <property type="entry name" value="Helicase_ATP-bd"/>
</dbReference>
<dbReference type="PANTHER" id="PTHR43519:SF1">
    <property type="entry name" value="ATP-DEPENDENT RNA HELICASE HRPB"/>
    <property type="match status" value="1"/>
</dbReference>
<dbReference type="STRING" id="56193.YP76_16615"/>
<dbReference type="Pfam" id="PF04408">
    <property type="entry name" value="WHD_HA2"/>
    <property type="match status" value="1"/>
</dbReference>
<dbReference type="PIRSF" id="PIRSF005496">
    <property type="entry name" value="ATP_hel_hrpB"/>
    <property type="match status" value="1"/>
</dbReference>
<keyword evidence="4 9" id="KW-0347">Helicase</keyword>
<dbReference type="Pfam" id="PF00270">
    <property type="entry name" value="DEAD"/>
    <property type="match status" value="1"/>
</dbReference>
<feature type="region of interest" description="Disordered" evidence="6">
    <location>
        <begin position="791"/>
        <end position="817"/>
    </location>
</feature>
<dbReference type="InterPro" id="IPR049614">
    <property type="entry name" value="HrpB_DEXH"/>
</dbReference>
<evidence type="ECO:0000259" key="7">
    <source>
        <dbReference type="PROSITE" id="PS51192"/>
    </source>
</evidence>
<dbReference type="InterPro" id="IPR002464">
    <property type="entry name" value="DNA/RNA_helicase_DEAH_CS"/>
</dbReference>
<evidence type="ECO:0000256" key="3">
    <source>
        <dbReference type="ARBA" id="ARBA00022801"/>
    </source>
</evidence>
<reference evidence="9 10" key="1">
    <citation type="submission" date="2015-04" db="EMBL/GenBank/DDBJ databases">
        <title>Genome sequence of aromatic hydrocarbons-degrading Sphingobium chungbukense DJ77.</title>
        <authorList>
            <person name="Kim Y.-C."/>
            <person name="Chae J.-C."/>
        </authorList>
    </citation>
    <scope>NUCLEOTIDE SEQUENCE [LARGE SCALE GENOMIC DNA]</scope>
    <source>
        <strain evidence="9 10">DJ77</strain>
    </source>
</reference>
<dbReference type="SUPFAM" id="SSF52540">
    <property type="entry name" value="P-loop containing nucleoside triphosphate hydrolases"/>
    <property type="match status" value="2"/>
</dbReference>